<evidence type="ECO:0000256" key="6">
    <source>
        <dbReference type="ARBA" id="ARBA00022824"/>
    </source>
</evidence>
<feature type="transmembrane region" description="Helical" evidence="9">
    <location>
        <begin position="221"/>
        <end position="249"/>
    </location>
</feature>
<dbReference type="PANTHER" id="PTHR22760">
    <property type="entry name" value="GLYCOSYLTRANSFERASE"/>
    <property type="match status" value="1"/>
</dbReference>
<protein>
    <recommendedName>
        <fullName evidence="12">Alg9-like mannosyltransferase family protein</fullName>
    </recommendedName>
</protein>
<comment type="caution">
    <text evidence="10">The sequence shown here is derived from an EMBL/GenBank/DDBJ whole genome shotgun (WGS) entry which is preliminary data.</text>
</comment>
<evidence type="ECO:0000256" key="5">
    <source>
        <dbReference type="ARBA" id="ARBA00022692"/>
    </source>
</evidence>
<feature type="transmembrane region" description="Helical" evidence="9">
    <location>
        <begin position="322"/>
        <end position="342"/>
    </location>
</feature>
<evidence type="ECO:0000256" key="4">
    <source>
        <dbReference type="ARBA" id="ARBA00022679"/>
    </source>
</evidence>
<dbReference type="RefSeq" id="WP_244017730.1">
    <property type="nucleotide sequence ID" value="NZ_JALHLF010000011.1"/>
</dbReference>
<feature type="transmembrane region" description="Helical" evidence="9">
    <location>
        <begin position="110"/>
        <end position="128"/>
    </location>
</feature>
<keyword evidence="7 9" id="KW-1133">Transmembrane helix</keyword>
<evidence type="ECO:0000256" key="1">
    <source>
        <dbReference type="ARBA" id="ARBA00004127"/>
    </source>
</evidence>
<feature type="transmembrane region" description="Helical" evidence="9">
    <location>
        <begin position="275"/>
        <end position="293"/>
    </location>
</feature>
<name>A0ABT0BAP8_9SPHN</name>
<dbReference type="Proteomes" id="UP001162881">
    <property type="component" value="Unassembled WGS sequence"/>
</dbReference>
<gene>
    <name evidence="10" type="ORF">MTR62_05365</name>
</gene>
<evidence type="ECO:0000313" key="10">
    <source>
        <dbReference type="EMBL" id="MCJ2182134.1"/>
    </source>
</evidence>
<dbReference type="EMBL" id="JALHLF010000011">
    <property type="protein sequence ID" value="MCJ2182134.1"/>
    <property type="molecule type" value="Genomic_DNA"/>
</dbReference>
<sequence>MAHSSGSGRSLRPQHAASPPALWPIAIGLVVLVALALRVQAWSPFAASHPDELMQYAEQANRLATGHGLRPWENRLGLRNSLIPQLLWLPFWLGRHFAPDTLTGYYLGRIWFEALTLLALPGAWLLGAQVSRRHALVALFVVASWWESVLFSNLLLSESLASALLLLGAGLLLGPEAGQRRLAAAGFVLGLGVLVRFQFGPFAALVLASALWRRPGVFKPVLAGGIAAMALGTLSDLVAGAVPFSWFFINLDQNIAAGRAAGFGTSPPWHYLTDYYHHFGAAALLFIAGCALASGARYRPLLLAALVHVALHSLIAHKEYRFVWVASLFVLVLAAIGSVRVFDRLLEPHIHPRHLRTTSLFVALASWSLLSFASFEATGGYTSFRGGIAITELAIDAARDPRICRLGVANGLFYHTVPALLPHPIPLSLAPKELIKNDQPLPPELVRGANALLMFDTLPKGGTAYRKITCRDLPTERVCLYLRPGPCAPDPLYDAQAALEREDM</sequence>
<evidence type="ECO:0000256" key="2">
    <source>
        <dbReference type="ARBA" id="ARBA00004586"/>
    </source>
</evidence>
<evidence type="ECO:0000256" key="3">
    <source>
        <dbReference type="ARBA" id="ARBA00022676"/>
    </source>
</evidence>
<proteinExistence type="predicted"/>
<keyword evidence="4" id="KW-0808">Transferase</keyword>
<feature type="transmembrane region" description="Helical" evidence="9">
    <location>
        <begin position="182"/>
        <end position="209"/>
    </location>
</feature>
<keyword evidence="8 9" id="KW-0472">Membrane</keyword>
<comment type="subcellular location">
    <subcellularLocation>
        <location evidence="1">Endomembrane system</location>
        <topology evidence="1">Multi-pass membrane protein</topology>
    </subcellularLocation>
    <subcellularLocation>
        <location evidence="2">Endoplasmic reticulum membrane</location>
    </subcellularLocation>
</comment>
<evidence type="ECO:0000256" key="9">
    <source>
        <dbReference type="SAM" id="Phobius"/>
    </source>
</evidence>
<evidence type="ECO:0008006" key="12">
    <source>
        <dbReference type="Google" id="ProtNLM"/>
    </source>
</evidence>
<dbReference type="InterPro" id="IPR005599">
    <property type="entry name" value="GPI_mannosylTrfase"/>
</dbReference>
<organism evidence="10 11">
    <name type="scientific">Novosphingobium organovorum</name>
    <dbReference type="NCBI Taxonomy" id="2930092"/>
    <lineage>
        <taxon>Bacteria</taxon>
        <taxon>Pseudomonadati</taxon>
        <taxon>Pseudomonadota</taxon>
        <taxon>Alphaproteobacteria</taxon>
        <taxon>Sphingomonadales</taxon>
        <taxon>Sphingomonadaceae</taxon>
        <taxon>Novosphingobium</taxon>
    </lineage>
</organism>
<reference evidence="10" key="1">
    <citation type="submission" date="2022-03" db="EMBL/GenBank/DDBJ databases">
        <title>Identification of a novel bacterium isolated from mangrove sediments.</title>
        <authorList>
            <person name="Pan X."/>
        </authorList>
    </citation>
    <scope>NUCLEOTIDE SEQUENCE</scope>
    <source>
        <strain evidence="10">B1949</strain>
    </source>
</reference>
<feature type="transmembrane region" description="Helical" evidence="9">
    <location>
        <begin position="21"/>
        <end position="41"/>
    </location>
</feature>
<keyword evidence="3" id="KW-0328">Glycosyltransferase</keyword>
<evidence type="ECO:0000313" key="11">
    <source>
        <dbReference type="Proteomes" id="UP001162881"/>
    </source>
</evidence>
<evidence type="ECO:0000256" key="8">
    <source>
        <dbReference type="ARBA" id="ARBA00023136"/>
    </source>
</evidence>
<keyword evidence="5 9" id="KW-0812">Transmembrane</keyword>
<accession>A0ABT0BAP8</accession>
<keyword evidence="6" id="KW-0256">Endoplasmic reticulum</keyword>
<keyword evidence="11" id="KW-1185">Reference proteome</keyword>
<evidence type="ECO:0000256" key="7">
    <source>
        <dbReference type="ARBA" id="ARBA00022989"/>
    </source>
</evidence>
<dbReference type="Pfam" id="PF03901">
    <property type="entry name" value="Glyco_transf_22"/>
    <property type="match status" value="1"/>
</dbReference>